<feature type="signal peptide" evidence="2">
    <location>
        <begin position="1"/>
        <end position="39"/>
    </location>
</feature>
<dbReference type="InterPro" id="IPR011050">
    <property type="entry name" value="Pectin_lyase_fold/virulence"/>
</dbReference>
<protein>
    <submittedName>
        <fullName evidence="3">T9SS sorting signal type C domain-containing protein</fullName>
    </submittedName>
</protein>
<comment type="caution">
    <text evidence="3">The sequence shown here is derived from an EMBL/GenBank/DDBJ whole genome shotgun (WGS) entry which is preliminary data.</text>
</comment>
<evidence type="ECO:0000313" key="3">
    <source>
        <dbReference type="EMBL" id="MFE3871321.1"/>
    </source>
</evidence>
<organism evidence="3 4">
    <name type="scientific">Flavobacterium zhoui</name>
    <dbReference type="NCBI Taxonomy" id="3230414"/>
    <lineage>
        <taxon>Bacteria</taxon>
        <taxon>Pseudomonadati</taxon>
        <taxon>Bacteroidota</taxon>
        <taxon>Flavobacteriia</taxon>
        <taxon>Flavobacteriales</taxon>
        <taxon>Flavobacteriaceae</taxon>
        <taxon>Flavobacterium</taxon>
    </lineage>
</organism>
<dbReference type="NCBIfam" id="NF033708">
    <property type="entry name" value="T9SS_Cterm_ChiA"/>
    <property type="match status" value="1"/>
</dbReference>
<accession>A0ABW6I4W7</accession>
<dbReference type="EMBL" id="JBHZPY010000006">
    <property type="protein sequence ID" value="MFE3871321.1"/>
    <property type="molecule type" value="Genomic_DNA"/>
</dbReference>
<keyword evidence="4" id="KW-1185">Reference proteome</keyword>
<dbReference type="InterPro" id="IPR013425">
    <property type="entry name" value="Autotrns_rpt"/>
</dbReference>
<dbReference type="Pfam" id="PF12951">
    <property type="entry name" value="PATR"/>
    <property type="match status" value="2"/>
</dbReference>
<name>A0ABW6I4W7_9FLAO</name>
<dbReference type="Proteomes" id="UP001600107">
    <property type="component" value="Unassembled WGS sequence"/>
</dbReference>
<evidence type="ECO:0000313" key="4">
    <source>
        <dbReference type="Proteomes" id="UP001600107"/>
    </source>
</evidence>
<sequence length="1134" mass="117026">MKKKYSETKIHLLSLKPSTTIRLLLMVLFVCLFSNVVSAATITSNAVTGNWNANSSWVGGAVPGISDSVIIVSGAVISLTANLNQTGDVTINAGGTLSDGGNTFGIKNNLNPGMTINGTFKVTINNGLNKNGAGNNPTVIVNGGGLIWLSSTTASVGVNLWAFNPSSIVKLDAAGPQTLDNSFVGAGIDFLILAGSGVKSLGEATTVSQNLSLQGTATLNLNGFALTYSNGSILEYSGWTGTTGSEWPASFSTATGGIQVINNSTVTLNQNKTLSSIPLTIKGGSILANGGFTLTAPTSLTLECGASGSTLSGTGMLTLGGNVTVNKITGSGAGASISCPVALGATRTFLVADETTSVNDLTLSGIVSTAFGITKDGLGTLTLSGTNTYTGVTTVTSGIVNVKNNSGLGTTAGSTTIANGAAIQIDGNGLNISEPINTLIGTGVSSGGALRNLANSNTWSGAITLGSGGARINSDAGTLTITGGVTGATLPLTIGGSGNTTFSTAAIATTTGTVTKDGSGTLTMSFANTYTGTITVNAGTVTPTVGQTFGSDVVITDGTFTGGSLTHNVAGNWTNNGTFTTGTSTINFNSTATGKTISGTAGQFYNLTFNGVNGGWAVSSNLDVANALTVTNGAVRMNGVLTVAGTAAIPAGGGTLTLENNASLVQTNYTGVNAINIIVKRNSTPIINDDFTYWSSPTSGSQTLLNFSPNTQADKYFEYNNDWSNVNASNTSFAPGIGYAIRSPEGISTSVAASVSFQFTGVPNNGTINVPVTVRTSGPDIGTGERLIGNPYPSALDADAFIDANITTGTGTKTISGTLYFWTHSNTLTGNNYSATDYATYTKLGGTGTARVLTGTGNRNVPTKFIASGQGFFVEVDAPGNVTFNNTMRVGATGTNTNFYKITSKKTDSSQSHRVWLNLTNNSENFSQALVGYAAEATDQYDPGYDGTSFGGETYGLYSLLRTDELTIQARALPFVEADTVPLGYKVNVAGNTTISIDHVDGMFLNDQKVYLEDKLLNVIHDIKSSPYSFSTEAGTFNDRFVLRYTDKTLGTKDFDLNDNTVLIAKDRNELKIRSSLENIKRVTVFDLLGRKVFDKQAIDTNEFRTSNTTVNKQTVVVKVALSNGKVISKKVIY</sequence>
<proteinExistence type="predicted"/>
<keyword evidence="1 2" id="KW-0732">Signal</keyword>
<reference evidence="3 4" key="1">
    <citation type="submission" date="2024-06" db="EMBL/GenBank/DDBJ databases">
        <title>Flavobacterium spp. isolated from glacier.</title>
        <authorList>
            <person name="Han D."/>
        </authorList>
    </citation>
    <scope>NUCLEOTIDE SEQUENCE [LARGE SCALE GENOMIC DNA]</scope>
    <source>
        <strain evidence="3 4">ZS1P70</strain>
    </source>
</reference>
<dbReference type="NCBIfam" id="TIGR02601">
    <property type="entry name" value="autotrns_rpt"/>
    <property type="match status" value="2"/>
</dbReference>
<evidence type="ECO:0000256" key="2">
    <source>
        <dbReference type="SAM" id="SignalP"/>
    </source>
</evidence>
<evidence type="ECO:0000256" key="1">
    <source>
        <dbReference type="ARBA" id="ARBA00022729"/>
    </source>
</evidence>
<dbReference type="SUPFAM" id="SSF51126">
    <property type="entry name" value="Pectin lyase-like"/>
    <property type="match status" value="1"/>
</dbReference>
<feature type="chain" id="PRO_5046834287" evidence="2">
    <location>
        <begin position="40"/>
        <end position="1134"/>
    </location>
</feature>
<gene>
    <name evidence="3" type="ORF">ACFX5F_08790</name>
</gene>
<dbReference type="RefSeq" id="WP_379851690.1">
    <property type="nucleotide sequence ID" value="NZ_JBHZPY010000006.1"/>
</dbReference>